<evidence type="ECO:0000256" key="5">
    <source>
        <dbReference type="ARBA" id="ARBA00023136"/>
    </source>
</evidence>
<evidence type="ECO:0000259" key="9">
    <source>
        <dbReference type="Pfam" id="PF25963"/>
    </source>
</evidence>
<proteinExistence type="inferred from homology"/>
<dbReference type="Proteomes" id="UP000078225">
    <property type="component" value="Unassembled WGS sequence"/>
</dbReference>
<dbReference type="Gene3D" id="2.40.50.100">
    <property type="match status" value="1"/>
</dbReference>
<dbReference type="STRING" id="1691903.A9B99_18005"/>
<evidence type="ECO:0000256" key="3">
    <source>
        <dbReference type="ARBA" id="ARBA00022692"/>
    </source>
</evidence>
<dbReference type="InterPro" id="IPR058634">
    <property type="entry name" value="AaeA-lik-b-barrel"/>
</dbReference>
<dbReference type="PANTHER" id="PTHR30367">
    <property type="entry name" value="P-HYDROXYBENZOIC ACID EFFLUX PUMP SUBUNIT AAEA-RELATED"/>
    <property type="match status" value="1"/>
</dbReference>
<protein>
    <submittedName>
        <fullName evidence="10">Efflux transporter periplasmic adaptor subunit</fullName>
    </submittedName>
</protein>
<keyword evidence="4 6" id="KW-1133">Transmembrane helix</keyword>
<keyword evidence="3 6" id="KW-0812">Transmembrane</keyword>
<evidence type="ECO:0000256" key="2">
    <source>
        <dbReference type="ARBA" id="ARBA00009477"/>
    </source>
</evidence>
<comment type="caution">
    <text evidence="10">The sequence shown here is derived from an EMBL/GenBank/DDBJ whole genome shotgun (WGS) entry which is preliminary data.</text>
</comment>
<accession>A0A1B7L6T4</accession>
<organism evidence="10 11">
    <name type="scientific">Mangrovibacter phragmitis</name>
    <dbReference type="NCBI Taxonomy" id="1691903"/>
    <lineage>
        <taxon>Bacteria</taxon>
        <taxon>Pseudomonadati</taxon>
        <taxon>Pseudomonadota</taxon>
        <taxon>Gammaproteobacteria</taxon>
        <taxon>Enterobacterales</taxon>
        <taxon>Enterobacteriaceae</taxon>
        <taxon>Mangrovibacter</taxon>
    </lineage>
</organism>
<dbReference type="GO" id="GO:0016020">
    <property type="term" value="C:membrane"/>
    <property type="evidence" value="ECO:0007669"/>
    <property type="project" value="InterPro"/>
</dbReference>
<sequence>MNLKTLKYFSGLLILACALVAGWMVWNYYMQSPWTRDGKVRAEKIGITPQVSGRIVALNVKDNQFVRAGSVLFRLDDTPWQIAKLDATAKLASAQTALAKATREAARRHNLPANLLAGEEMDNANINVKTAQAGVNAAQAALDKANWEISQAIVSAPQDGWVTNLSTRVGDYATAGKAVFALVESHSFYVVGYFEETKLRHIQPGDLAKILLYSDDTPLQGRVASIGRAIYDQSVEADSGLIADIKPNVPWVRLAQRIPVRITLDTIPQGVTLVSGTTCTVAIEPEKR</sequence>
<dbReference type="OrthoDB" id="9811754at2"/>
<evidence type="ECO:0000259" key="8">
    <source>
        <dbReference type="Pfam" id="PF25917"/>
    </source>
</evidence>
<dbReference type="AlphaFoldDB" id="A0A1B7L6T4"/>
<evidence type="ECO:0000256" key="4">
    <source>
        <dbReference type="ARBA" id="ARBA00022989"/>
    </source>
</evidence>
<dbReference type="Pfam" id="PF25963">
    <property type="entry name" value="Beta-barrel_AAEA"/>
    <property type="match status" value="1"/>
</dbReference>
<gene>
    <name evidence="10" type="ORF">A9B99_18005</name>
</gene>
<keyword evidence="11" id="KW-1185">Reference proteome</keyword>
<dbReference type="EMBL" id="LYRP01000002">
    <property type="protein sequence ID" value="OAT78043.1"/>
    <property type="molecule type" value="Genomic_DNA"/>
</dbReference>
<name>A0A1B7L6T4_9ENTR</name>
<dbReference type="NCBIfam" id="TIGR01730">
    <property type="entry name" value="RND_mfp"/>
    <property type="match status" value="1"/>
</dbReference>
<dbReference type="Pfam" id="PF25917">
    <property type="entry name" value="BSH_RND"/>
    <property type="match status" value="1"/>
</dbReference>
<feature type="domain" description="p-hydroxybenzoic acid efflux pump subunit AaeA-like beta-barrel" evidence="9">
    <location>
        <begin position="187"/>
        <end position="283"/>
    </location>
</feature>
<dbReference type="InterPro" id="IPR058624">
    <property type="entry name" value="MdtA-like_HH"/>
</dbReference>
<dbReference type="Pfam" id="PF25876">
    <property type="entry name" value="HH_MFP_RND"/>
    <property type="match status" value="1"/>
</dbReference>
<evidence type="ECO:0000256" key="6">
    <source>
        <dbReference type="SAM" id="Phobius"/>
    </source>
</evidence>
<dbReference type="InterPro" id="IPR058625">
    <property type="entry name" value="MdtA-like_BSH"/>
</dbReference>
<evidence type="ECO:0000256" key="1">
    <source>
        <dbReference type="ARBA" id="ARBA00004167"/>
    </source>
</evidence>
<feature type="transmembrane region" description="Helical" evidence="6">
    <location>
        <begin position="6"/>
        <end position="29"/>
    </location>
</feature>
<evidence type="ECO:0000313" key="11">
    <source>
        <dbReference type="Proteomes" id="UP000078225"/>
    </source>
</evidence>
<dbReference type="Gene3D" id="2.40.30.170">
    <property type="match status" value="1"/>
</dbReference>
<dbReference type="SUPFAM" id="SSF111369">
    <property type="entry name" value="HlyD-like secretion proteins"/>
    <property type="match status" value="1"/>
</dbReference>
<comment type="subcellular location">
    <subcellularLocation>
        <location evidence="1">Membrane</location>
        <topology evidence="1">Single-pass membrane protein</topology>
    </subcellularLocation>
</comment>
<dbReference type="RefSeq" id="WP_064595610.1">
    <property type="nucleotide sequence ID" value="NZ_CP134782.1"/>
</dbReference>
<feature type="domain" description="Multidrug resistance protein MdtA-like alpha-helical hairpin" evidence="7">
    <location>
        <begin position="86"/>
        <end position="151"/>
    </location>
</feature>
<keyword evidence="5 6" id="KW-0472">Membrane</keyword>
<dbReference type="InterPro" id="IPR006143">
    <property type="entry name" value="RND_pump_MFP"/>
</dbReference>
<reference evidence="11" key="1">
    <citation type="submission" date="2016-05" db="EMBL/GenBank/DDBJ databases">
        <authorList>
            <person name="Behera P."/>
            <person name="Vaishampayan P."/>
            <person name="Singh N."/>
            <person name="Raina V."/>
            <person name="Suar M."/>
            <person name="Pattnaik A."/>
            <person name="Rastogi G."/>
        </authorList>
    </citation>
    <scope>NUCLEOTIDE SEQUENCE [LARGE SCALE GENOMIC DNA]</scope>
    <source>
        <strain evidence="11">MP23</strain>
    </source>
</reference>
<dbReference type="GO" id="GO:0022857">
    <property type="term" value="F:transmembrane transporter activity"/>
    <property type="evidence" value="ECO:0007669"/>
    <property type="project" value="InterPro"/>
</dbReference>
<evidence type="ECO:0000259" key="7">
    <source>
        <dbReference type="Pfam" id="PF25876"/>
    </source>
</evidence>
<feature type="domain" description="Multidrug resistance protein MdtA-like barrel-sandwich hybrid" evidence="8">
    <location>
        <begin position="44"/>
        <end position="183"/>
    </location>
</feature>
<evidence type="ECO:0000313" key="10">
    <source>
        <dbReference type="EMBL" id="OAT78043.1"/>
    </source>
</evidence>
<dbReference type="PANTHER" id="PTHR30367:SF13">
    <property type="entry name" value="MULTIDRUG RESISTANCE EFFLUX PUMP"/>
    <property type="match status" value="1"/>
</dbReference>
<dbReference type="InterPro" id="IPR050393">
    <property type="entry name" value="MFP_Efflux_Pump"/>
</dbReference>
<comment type="similarity">
    <text evidence="2">Belongs to the membrane fusion protein (MFP) (TC 8.A.1) family.</text>
</comment>